<dbReference type="Proteomes" id="UP000016843">
    <property type="component" value="Unassembled WGS sequence"/>
</dbReference>
<dbReference type="AlphaFoldDB" id="U5C1X2"/>
<name>U5C1X2_9BACT</name>
<keyword evidence="2" id="KW-1185">Reference proteome</keyword>
<gene>
    <name evidence="1" type="ORF">P872_01985</name>
</gene>
<dbReference type="EMBL" id="AWXR01000009">
    <property type="protein sequence ID" value="ERM83809.1"/>
    <property type="molecule type" value="Genomic_DNA"/>
</dbReference>
<evidence type="ECO:0000313" key="1">
    <source>
        <dbReference type="EMBL" id="ERM83809.1"/>
    </source>
</evidence>
<evidence type="ECO:0000313" key="2">
    <source>
        <dbReference type="Proteomes" id="UP000016843"/>
    </source>
</evidence>
<comment type="caution">
    <text evidence="1">The sequence shown here is derived from an EMBL/GenBank/DDBJ whole genome shotgun (WGS) entry which is preliminary data.</text>
</comment>
<sequence>MDRESVQSLKMEFLEIKNAYPQTKRIFRIF</sequence>
<protein>
    <submittedName>
        <fullName evidence="1">Uncharacterized protein</fullName>
    </submittedName>
</protein>
<organism evidence="1 2">
    <name type="scientific">Rhodonellum psychrophilum GCM71 = DSM 17998</name>
    <dbReference type="NCBI Taxonomy" id="1123057"/>
    <lineage>
        <taxon>Bacteria</taxon>
        <taxon>Pseudomonadati</taxon>
        <taxon>Bacteroidota</taxon>
        <taxon>Cytophagia</taxon>
        <taxon>Cytophagales</taxon>
        <taxon>Cytophagaceae</taxon>
        <taxon>Rhodonellum</taxon>
    </lineage>
</organism>
<reference evidence="1 2" key="1">
    <citation type="journal article" date="2013" name="Genome Announc.">
        <title>Draft Genome Sequence of the Psychrophilic and Alkaliphilic Rhodonellum psychrophilum Strain GCM71T.</title>
        <authorList>
            <person name="Hauptmann A.L."/>
            <person name="Glaring M.A."/>
            <person name="Hallin P.F."/>
            <person name="Prieme A."/>
            <person name="Stougaard P."/>
        </authorList>
    </citation>
    <scope>NUCLEOTIDE SEQUENCE [LARGE SCALE GENOMIC DNA]</scope>
    <source>
        <strain evidence="1 2">GCM71</strain>
    </source>
</reference>
<proteinExistence type="predicted"/>
<accession>U5C1X2</accession>